<dbReference type="GO" id="GO:0044038">
    <property type="term" value="P:cell wall macromolecule biosynthetic process"/>
    <property type="evidence" value="ECO:0007669"/>
    <property type="project" value="TreeGrafter"/>
</dbReference>
<feature type="transmembrane region" description="Helical" evidence="8">
    <location>
        <begin position="334"/>
        <end position="351"/>
    </location>
</feature>
<keyword evidence="6 8" id="KW-0472">Membrane</keyword>
<protein>
    <submittedName>
        <fullName evidence="9">Undecaprenyl/decaprenyl-phosphate alpha-N-acetylglucosaminyl 1-phosphate transferase</fullName>
    </submittedName>
</protein>
<dbReference type="GO" id="GO:0071555">
    <property type="term" value="P:cell wall organization"/>
    <property type="evidence" value="ECO:0007669"/>
    <property type="project" value="TreeGrafter"/>
</dbReference>
<keyword evidence="10" id="KW-1185">Reference proteome</keyword>
<evidence type="ECO:0000256" key="7">
    <source>
        <dbReference type="PIRSR" id="PIRSR600715-1"/>
    </source>
</evidence>
<dbReference type="RefSeq" id="WP_255038759.1">
    <property type="nucleotide sequence ID" value="NZ_RJUF01000180.1"/>
</dbReference>
<dbReference type="GO" id="GO:0046872">
    <property type="term" value="F:metal ion binding"/>
    <property type="evidence" value="ECO:0007669"/>
    <property type="project" value="UniProtKB-KW"/>
</dbReference>
<keyword evidence="3 9" id="KW-0808">Transferase</keyword>
<comment type="caution">
    <text evidence="9">The sequence shown here is derived from an EMBL/GenBank/DDBJ whole genome shotgun (WGS) entry which is preliminary data.</text>
</comment>
<sequence length="393" mass="44010">MNFIFENLFIEKTYQLIISMILSFAITWRSIPVIINICNLKGLMVDPIKRSSHETPTPTFGGVAIFASTLIGYMLWNFNDEGFLLHKVFAGLVILFFLGIKDDLFALDALKKLGSQVLVAILVVVGSDLRITSFFGIFGIYELPYIISAAFTIFLIVALINSFNLIDGVDGLSGGIAMIASAGFALWFALNNEWSLACLGFSMAASLLGFLRYNFSPTNKIFMGDTGSLIVGFVVAVLAIKFVQFNVFNTNPNSVYRNAPVIAIILLSVPIFDTLRVFGLRILKGKSPFKADRLHLHHLMVDNGLSHIATSFILYFATISLTTFTYVLRKYFTNTQLSLSLLVLFAGYLLIARQLEIRRLKFYKQKITNKEVEKNIKANRKPTLKFERSINPN</sequence>
<proteinExistence type="predicted"/>
<keyword evidence="7" id="KW-0479">Metal-binding</keyword>
<dbReference type="Proteomes" id="UP001204144">
    <property type="component" value="Unassembled WGS sequence"/>
</dbReference>
<evidence type="ECO:0000313" key="10">
    <source>
        <dbReference type="Proteomes" id="UP001204144"/>
    </source>
</evidence>
<keyword evidence="5 8" id="KW-1133">Transmembrane helix</keyword>
<feature type="binding site" evidence="7">
    <location>
        <position position="225"/>
    </location>
    <ligand>
        <name>Mg(2+)</name>
        <dbReference type="ChEBI" id="CHEBI:18420"/>
    </ligand>
</feature>
<dbReference type="Pfam" id="PF00953">
    <property type="entry name" value="Glycos_transf_4"/>
    <property type="match status" value="1"/>
</dbReference>
<keyword evidence="4 8" id="KW-0812">Transmembrane</keyword>
<feature type="transmembrane region" description="Helical" evidence="8">
    <location>
        <begin position="227"/>
        <end position="247"/>
    </location>
</feature>
<accession>A0AAE3H5Y4</accession>
<dbReference type="GO" id="GO:0016780">
    <property type="term" value="F:phosphotransferase activity, for other substituted phosphate groups"/>
    <property type="evidence" value="ECO:0007669"/>
    <property type="project" value="InterPro"/>
</dbReference>
<comment type="subcellular location">
    <subcellularLocation>
        <location evidence="1">Cell membrane</location>
        <topology evidence="1">Multi-pass membrane protein</topology>
    </subcellularLocation>
</comment>
<name>A0AAE3H5Y4_9BACT</name>
<feature type="transmembrane region" description="Helical" evidence="8">
    <location>
        <begin position="117"/>
        <end position="139"/>
    </location>
</feature>
<feature type="transmembrane region" description="Helical" evidence="8">
    <location>
        <begin position="171"/>
        <end position="188"/>
    </location>
</feature>
<evidence type="ECO:0000256" key="3">
    <source>
        <dbReference type="ARBA" id="ARBA00022679"/>
    </source>
</evidence>
<dbReference type="PANTHER" id="PTHR22926:SF3">
    <property type="entry name" value="UNDECAPRENYL-PHOSPHATE ALPHA-N-ACETYLGLUCOSAMINYL 1-PHOSPHATE TRANSFERASE"/>
    <property type="match status" value="1"/>
</dbReference>
<dbReference type="CDD" id="cd06853">
    <property type="entry name" value="GT_WecA_like"/>
    <property type="match status" value="1"/>
</dbReference>
<feature type="transmembrane region" description="Helical" evidence="8">
    <location>
        <begin position="59"/>
        <end position="76"/>
    </location>
</feature>
<evidence type="ECO:0000256" key="2">
    <source>
        <dbReference type="ARBA" id="ARBA00022475"/>
    </source>
</evidence>
<organism evidence="9 10">
    <name type="scientific">Lacihabitans soyangensis</name>
    <dbReference type="NCBI Taxonomy" id="869394"/>
    <lineage>
        <taxon>Bacteria</taxon>
        <taxon>Pseudomonadati</taxon>
        <taxon>Bacteroidota</taxon>
        <taxon>Cytophagia</taxon>
        <taxon>Cytophagales</taxon>
        <taxon>Leadbetterellaceae</taxon>
        <taxon>Lacihabitans</taxon>
    </lineage>
</organism>
<dbReference type="GO" id="GO:0005886">
    <property type="term" value="C:plasma membrane"/>
    <property type="evidence" value="ECO:0007669"/>
    <property type="project" value="UniProtKB-SubCell"/>
</dbReference>
<keyword evidence="2" id="KW-1003">Cell membrane</keyword>
<dbReference type="GO" id="GO:0009103">
    <property type="term" value="P:lipopolysaccharide biosynthetic process"/>
    <property type="evidence" value="ECO:0007669"/>
    <property type="project" value="TreeGrafter"/>
</dbReference>
<dbReference type="InterPro" id="IPR018480">
    <property type="entry name" value="PNAcMuramoyl-5peptid_Trfase_CS"/>
</dbReference>
<feature type="transmembrane region" description="Helical" evidence="8">
    <location>
        <begin position="145"/>
        <end position="164"/>
    </location>
</feature>
<feature type="binding site" evidence="7">
    <location>
        <position position="164"/>
    </location>
    <ligand>
        <name>Mg(2+)</name>
        <dbReference type="ChEBI" id="CHEBI:18420"/>
    </ligand>
</feature>
<feature type="transmembrane region" description="Helical" evidence="8">
    <location>
        <begin position="88"/>
        <end position="105"/>
    </location>
</feature>
<evidence type="ECO:0000313" key="9">
    <source>
        <dbReference type="EMBL" id="MCP9765072.1"/>
    </source>
</evidence>
<evidence type="ECO:0000256" key="4">
    <source>
        <dbReference type="ARBA" id="ARBA00022692"/>
    </source>
</evidence>
<dbReference type="InterPro" id="IPR000715">
    <property type="entry name" value="Glycosyl_transferase_4"/>
</dbReference>
<feature type="transmembrane region" description="Helical" evidence="8">
    <location>
        <begin position="194"/>
        <end position="215"/>
    </location>
</feature>
<reference evidence="9 10" key="1">
    <citation type="submission" date="2018-11" db="EMBL/GenBank/DDBJ databases">
        <title>Novel bacteria species description.</title>
        <authorList>
            <person name="Han J.-H."/>
        </authorList>
    </citation>
    <scope>NUCLEOTIDE SEQUENCE [LARGE SCALE GENOMIC DNA]</scope>
    <source>
        <strain evidence="9 10">KCTC23259</strain>
    </source>
</reference>
<dbReference type="AlphaFoldDB" id="A0AAE3H5Y4"/>
<feature type="transmembrane region" description="Helical" evidence="8">
    <location>
        <begin position="16"/>
        <end position="38"/>
    </location>
</feature>
<evidence type="ECO:0000256" key="1">
    <source>
        <dbReference type="ARBA" id="ARBA00004651"/>
    </source>
</evidence>
<keyword evidence="7" id="KW-0460">Magnesium</keyword>
<evidence type="ECO:0000256" key="5">
    <source>
        <dbReference type="ARBA" id="ARBA00022989"/>
    </source>
</evidence>
<feature type="transmembrane region" description="Helical" evidence="8">
    <location>
        <begin position="304"/>
        <end position="328"/>
    </location>
</feature>
<comment type="cofactor">
    <cofactor evidence="7">
        <name>Mg(2+)</name>
        <dbReference type="ChEBI" id="CHEBI:18420"/>
    </cofactor>
</comment>
<dbReference type="EMBL" id="RJUF01000180">
    <property type="protein sequence ID" value="MCP9765072.1"/>
    <property type="molecule type" value="Genomic_DNA"/>
</dbReference>
<dbReference type="PANTHER" id="PTHR22926">
    <property type="entry name" value="PHOSPHO-N-ACETYLMURAMOYL-PENTAPEPTIDE-TRANSFERASE"/>
    <property type="match status" value="1"/>
</dbReference>
<feature type="transmembrane region" description="Helical" evidence="8">
    <location>
        <begin position="259"/>
        <end position="283"/>
    </location>
</feature>
<dbReference type="PROSITE" id="PS01348">
    <property type="entry name" value="MRAY_2"/>
    <property type="match status" value="1"/>
</dbReference>
<evidence type="ECO:0000256" key="6">
    <source>
        <dbReference type="ARBA" id="ARBA00023136"/>
    </source>
</evidence>
<gene>
    <name evidence="9" type="ORF">EGI31_19230</name>
</gene>
<evidence type="ECO:0000256" key="8">
    <source>
        <dbReference type="SAM" id="Phobius"/>
    </source>
</evidence>